<evidence type="ECO:0000313" key="4">
    <source>
        <dbReference type="EMBL" id="ASQ29993.1"/>
    </source>
</evidence>
<evidence type="ECO:0000313" key="5">
    <source>
        <dbReference type="Proteomes" id="UP000201169"/>
    </source>
</evidence>
<dbReference type="AlphaFoldDB" id="A0A222MVL4"/>
<feature type="domain" description="Thiamine phosphate synthase/TenI" evidence="3">
    <location>
        <begin position="8"/>
        <end position="183"/>
    </location>
</feature>
<dbReference type="GO" id="GO:0005737">
    <property type="term" value="C:cytoplasm"/>
    <property type="evidence" value="ECO:0007669"/>
    <property type="project" value="TreeGrafter"/>
</dbReference>
<evidence type="ECO:0000259" key="3">
    <source>
        <dbReference type="Pfam" id="PF02581"/>
    </source>
</evidence>
<evidence type="ECO:0000256" key="1">
    <source>
        <dbReference type="ARBA" id="ARBA00004948"/>
    </source>
</evidence>
<dbReference type="Gene3D" id="3.20.20.70">
    <property type="entry name" value="Aldolase class I"/>
    <property type="match status" value="1"/>
</dbReference>
<dbReference type="Proteomes" id="UP000201169">
    <property type="component" value="Chromosome"/>
</dbReference>
<dbReference type="GO" id="GO:0004789">
    <property type="term" value="F:thiamine-phosphate diphosphorylase activity"/>
    <property type="evidence" value="ECO:0007669"/>
    <property type="project" value="TreeGrafter"/>
</dbReference>
<protein>
    <submittedName>
        <fullName evidence="4">Thiamine monophosphate synthase/TENI family protein</fullName>
    </submittedName>
</protein>
<dbReference type="OrthoDB" id="9815348at2"/>
<dbReference type="InterPro" id="IPR022998">
    <property type="entry name" value="ThiamineP_synth_TenI"/>
</dbReference>
<evidence type="ECO:0000256" key="2">
    <source>
        <dbReference type="ARBA" id="ARBA00022977"/>
    </source>
</evidence>
<sequence>MWIKKIIAVSDLSLAEEDFLLRLEKLCKANIDSFIFRAKELSEFEYQDLATEVLKLCKKYEIQCILHNFDRVALKLNHRYFHCPLNILSKEPRLVKYFHLIGTSIHSEEEFYLARQYKCNYVIAGHIFESSSKPNLKPKGLSFLENLLKENSLPIYAIGGINLENISLLKKYDIHGVCMKSALMQNTNVKKYIKKCKELINF</sequence>
<dbReference type="InterPro" id="IPR036206">
    <property type="entry name" value="ThiamineP_synth_sf"/>
</dbReference>
<dbReference type="RefSeq" id="WP_094324782.1">
    <property type="nucleotide sequence ID" value="NZ_CP022347.1"/>
</dbReference>
<dbReference type="InterPro" id="IPR013785">
    <property type="entry name" value="Aldolase_TIM"/>
</dbReference>
<dbReference type="CDD" id="cd00564">
    <property type="entry name" value="TMP_TenI"/>
    <property type="match status" value="1"/>
</dbReference>
<dbReference type="PANTHER" id="PTHR20857">
    <property type="entry name" value="THIAMINE-PHOSPHATE PYROPHOSPHORYLASE"/>
    <property type="match status" value="1"/>
</dbReference>
<comment type="pathway">
    <text evidence="1">Cofactor biosynthesis; thiamine diphosphate biosynthesis.</text>
</comment>
<dbReference type="GO" id="GO:0009228">
    <property type="term" value="P:thiamine biosynthetic process"/>
    <property type="evidence" value="ECO:0007669"/>
    <property type="project" value="UniProtKB-KW"/>
</dbReference>
<organism evidence="4 5">
    <name type="scientific">Campylobacter avium LMG 24591</name>
    <dbReference type="NCBI Taxonomy" id="522484"/>
    <lineage>
        <taxon>Bacteria</taxon>
        <taxon>Pseudomonadati</taxon>
        <taxon>Campylobacterota</taxon>
        <taxon>Epsilonproteobacteria</taxon>
        <taxon>Campylobacterales</taxon>
        <taxon>Campylobacteraceae</taxon>
        <taxon>Campylobacter</taxon>
    </lineage>
</organism>
<dbReference type="PANTHER" id="PTHR20857:SF15">
    <property type="entry name" value="THIAMINE-PHOSPHATE SYNTHASE"/>
    <property type="match status" value="1"/>
</dbReference>
<keyword evidence="2" id="KW-0784">Thiamine biosynthesis</keyword>
<name>A0A222MVL4_9BACT</name>
<keyword evidence="5" id="KW-1185">Reference proteome</keyword>
<reference evidence="4 5" key="1">
    <citation type="submission" date="2017-07" db="EMBL/GenBank/DDBJ databases">
        <title>Analysis of two Campylobacter avium genomes and identification of a novel hippuricase gene.</title>
        <authorList>
            <person name="Miller W.G."/>
            <person name="Chapman M.H."/>
            <person name="Yee E."/>
            <person name="Revez J."/>
            <person name="Bono J.L."/>
            <person name="Rossi M."/>
        </authorList>
    </citation>
    <scope>NUCLEOTIDE SEQUENCE [LARGE SCALE GENOMIC DNA]</scope>
    <source>
        <strain evidence="4 5">LMG 24591</strain>
    </source>
</reference>
<proteinExistence type="predicted"/>
<dbReference type="KEGG" id="cavi:CAV_0325"/>
<dbReference type="Pfam" id="PF02581">
    <property type="entry name" value="TMP-TENI"/>
    <property type="match status" value="1"/>
</dbReference>
<dbReference type="SUPFAM" id="SSF51391">
    <property type="entry name" value="Thiamin phosphate synthase"/>
    <property type="match status" value="1"/>
</dbReference>
<gene>
    <name evidence="4" type="ORF">CAV_0325</name>
</gene>
<accession>A0A222MVL4</accession>
<dbReference type="EMBL" id="CP022347">
    <property type="protein sequence ID" value="ASQ29993.1"/>
    <property type="molecule type" value="Genomic_DNA"/>
</dbReference>